<dbReference type="PROSITE" id="PS50104">
    <property type="entry name" value="TIR"/>
    <property type="match status" value="1"/>
</dbReference>
<dbReference type="AlphaFoldDB" id="A0AA38W7S3"/>
<dbReference type="Gene3D" id="3.40.50.300">
    <property type="entry name" value="P-loop containing nucleotide triphosphate hydrolases"/>
    <property type="match status" value="1"/>
</dbReference>
<keyword evidence="4" id="KW-1185">Reference proteome</keyword>
<feature type="chain" id="PRO_5041238566" description="TIR domain-containing protein" evidence="1">
    <location>
        <begin position="20"/>
        <end position="291"/>
    </location>
</feature>
<dbReference type="InterPro" id="IPR035897">
    <property type="entry name" value="Toll_tir_struct_dom_sf"/>
</dbReference>
<evidence type="ECO:0000313" key="4">
    <source>
        <dbReference type="Proteomes" id="UP001172457"/>
    </source>
</evidence>
<dbReference type="Gene3D" id="3.40.50.10140">
    <property type="entry name" value="Toll/interleukin-1 receptor homology (TIR) domain"/>
    <property type="match status" value="1"/>
</dbReference>
<feature type="non-terminal residue" evidence="3">
    <location>
        <position position="1"/>
    </location>
</feature>
<evidence type="ECO:0000313" key="3">
    <source>
        <dbReference type="EMBL" id="KAJ9541985.1"/>
    </source>
</evidence>
<dbReference type="InterPro" id="IPR044974">
    <property type="entry name" value="Disease_R_plants"/>
</dbReference>
<dbReference type="Proteomes" id="UP001172457">
    <property type="component" value="Chromosome 7"/>
</dbReference>
<organism evidence="3 4">
    <name type="scientific">Centaurea solstitialis</name>
    <name type="common">yellow star-thistle</name>
    <dbReference type="NCBI Taxonomy" id="347529"/>
    <lineage>
        <taxon>Eukaryota</taxon>
        <taxon>Viridiplantae</taxon>
        <taxon>Streptophyta</taxon>
        <taxon>Embryophyta</taxon>
        <taxon>Tracheophyta</taxon>
        <taxon>Spermatophyta</taxon>
        <taxon>Magnoliopsida</taxon>
        <taxon>eudicotyledons</taxon>
        <taxon>Gunneridae</taxon>
        <taxon>Pentapetalae</taxon>
        <taxon>asterids</taxon>
        <taxon>campanulids</taxon>
        <taxon>Asterales</taxon>
        <taxon>Asteraceae</taxon>
        <taxon>Carduoideae</taxon>
        <taxon>Cardueae</taxon>
        <taxon>Centaureinae</taxon>
        <taxon>Centaurea</taxon>
    </lineage>
</organism>
<dbReference type="InterPro" id="IPR027417">
    <property type="entry name" value="P-loop_NTPase"/>
</dbReference>
<dbReference type="SUPFAM" id="SSF52200">
    <property type="entry name" value="Toll/Interleukin receptor TIR domain"/>
    <property type="match status" value="1"/>
</dbReference>
<comment type="caution">
    <text evidence="3">The sequence shown here is derived from an EMBL/GenBank/DDBJ whole genome shotgun (WGS) entry which is preliminary data.</text>
</comment>
<dbReference type="GO" id="GO:0007165">
    <property type="term" value="P:signal transduction"/>
    <property type="evidence" value="ECO:0007669"/>
    <property type="project" value="InterPro"/>
</dbReference>
<dbReference type="Pfam" id="PF01582">
    <property type="entry name" value="TIR"/>
    <property type="match status" value="1"/>
</dbReference>
<dbReference type="PANTHER" id="PTHR11017:SF573">
    <property type="entry name" value="ADP-RIBOSYL CYCLASE_CYCLIC ADP-RIBOSE HYDROLASE"/>
    <property type="match status" value="1"/>
</dbReference>
<proteinExistence type="predicted"/>
<name>A0AA38W7S3_9ASTR</name>
<dbReference type="InterPro" id="IPR000157">
    <property type="entry name" value="TIR_dom"/>
</dbReference>
<keyword evidence="1" id="KW-0732">Signal</keyword>
<accession>A0AA38W7S3</accession>
<feature type="domain" description="TIR" evidence="2">
    <location>
        <begin position="24"/>
        <end position="159"/>
    </location>
</feature>
<dbReference type="GO" id="GO:0006952">
    <property type="term" value="P:defense response"/>
    <property type="evidence" value="ECO:0007669"/>
    <property type="project" value="InterPro"/>
</dbReference>
<dbReference type="PANTHER" id="PTHR11017">
    <property type="entry name" value="LEUCINE-RICH REPEAT-CONTAINING PROTEIN"/>
    <property type="match status" value="1"/>
</dbReference>
<sequence>MVGIAYLSFLSLMMASTSTQQHQWKYDVFVSFRSNDTIGKKFIDHLSEDFKKKGIRAFIRDDKDGNKRKEKEGMKKSAVLLVIFSKKRNSSSWCLMELGKILKFNSDSKHKHEVRILCYDVKPGVLGKAIRNHYPEALKNASPNTKAAKKWTDALSKAAEFPKADRVECSKYLDSISEEILDALSLVPLHLGKNLVGVDACVKKNMNLSRFVKSAKVKMIGVYGSMESTGKTTLAKAAYNAMRAKFQKCFFFEKQSQTQPQTQLIIGKTTKTRVKEIPKKRIPVVLHNMEN</sequence>
<feature type="signal peptide" evidence="1">
    <location>
        <begin position="1"/>
        <end position="19"/>
    </location>
</feature>
<dbReference type="EMBL" id="JARYMX010000007">
    <property type="protein sequence ID" value="KAJ9541985.1"/>
    <property type="molecule type" value="Genomic_DNA"/>
</dbReference>
<reference evidence="3" key="1">
    <citation type="submission" date="2023-03" db="EMBL/GenBank/DDBJ databases">
        <title>Chromosome-scale reference genome and RAD-based genetic map of yellow starthistle (Centaurea solstitialis) reveal putative structural variation and QTLs associated with invader traits.</title>
        <authorList>
            <person name="Reatini B."/>
            <person name="Cang F.A."/>
            <person name="Jiang Q."/>
            <person name="Mckibben M.T.W."/>
            <person name="Barker M.S."/>
            <person name="Rieseberg L.H."/>
            <person name="Dlugosch K.M."/>
        </authorList>
    </citation>
    <scope>NUCLEOTIDE SEQUENCE</scope>
    <source>
        <strain evidence="3">CAN-66</strain>
        <tissue evidence="3">Leaf</tissue>
    </source>
</reference>
<dbReference type="SMART" id="SM00255">
    <property type="entry name" value="TIR"/>
    <property type="match status" value="1"/>
</dbReference>
<evidence type="ECO:0000256" key="1">
    <source>
        <dbReference type="SAM" id="SignalP"/>
    </source>
</evidence>
<protein>
    <recommendedName>
        <fullName evidence="2">TIR domain-containing protein</fullName>
    </recommendedName>
</protein>
<evidence type="ECO:0000259" key="2">
    <source>
        <dbReference type="PROSITE" id="PS50104"/>
    </source>
</evidence>
<gene>
    <name evidence="3" type="ORF">OSB04_028491</name>
</gene>